<reference evidence="1 2" key="1">
    <citation type="submission" date="2019-09" db="EMBL/GenBank/DDBJ databases">
        <title>Complete genome sequencing of four Arcobacter species reveals a diverse suite of mobile elements.</title>
        <authorList>
            <person name="Miller W.G."/>
            <person name="Yee E."/>
            <person name="Bono J.L."/>
        </authorList>
    </citation>
    <scope>NUCLEOTIDE SEQUENCE [LARGE SCALE GENOMIC DNA]</scope>
    <source>
        <strain evidence="1 2">CCUG 56899</strain>
    </source>
</reference>
<dbReference type="RefSeq" id="WP_066386200.1">
    <property type="nucleotide sequence ID" value="NZ_CP036246.2"/>
</dbReference>
<proteinExistence type="predicted"/>
<gene>
    <name evidence="1" type="ORF">APORC_0136</name>
</gene>
<protein>
    <recommendedName>
        <fullName evidence="3">Lipoprotein</fullName>
    </recommendedName>
</protein>
<name>A0A5C2HBR4_9BACT</name>
<dbReference type="EMBL" id="CP036246">
    <property type="protein sequence ID" value="QEP39775.1"/>
    <property type="molecule type" value="Genomic_DNA"/>
</dbReference>
<accession>A0A5C2HBR4</accession>
<evidence type="ECO:0000313" key="1">
    <source>
        <dbReference type="EMBL" id="QEP39775.1"/>
    </source>
</evidence>
<evidence type="ECO:0000313" key="2">
    <source>
        <dbReference type="Proteomes" id="UP000322644"/>
    </source>
</evidence>
<reference evidence="1 2" key="2">
    <citation type="submission" date="2019-09" db="EMBL/GenBank/DDBJ databases">
        <title>Taxonomic note: a critical rebuttal of the proposed division of the genus Arcobacter into six genera, emended descriptions of Arcobacter anaerophilus and the genus Arcobacter, and an assessment of genus-level boundaries for Epsilonproteobacteria using in silico genomic comparator tools.</title>
        <authorList>
            <person name="On S.L.W."/>
            <person name="Miller W.G."/>
            <person name="Biggs P."/>
            <person name="Cornelius A."/>
            <person name="Vandamme P."/>
        </authorList>
    </citation>
    <scope>NUCLEOTIDE SEQUENCE [LARGE SCALE GENOMIC DNA]</scope>
    <source>
        <strain evidence="1 2">CCUG 56899</strain>
    </source>
</reference>
<sequence>MIKNFIFILFVLFFSACSVKFDSFSWKSPNNEMKNEINHIIKLMKDNDLESLNKKYINKDFGFYQVRYSREKSLIIEKSDFLDEVDRFIKPFEIQSKEVEFNCSYDLDLNYGWNEEGVFVLRKDIEYLKEYEVNSKEEQKFIKHIINNSYEVVTLSQMIFYITKYEDKIYIILIDNIRTDCRF</sequence>
<organism evidence="1 2">
    <name type="scientific">Arcobacter porcinus</name>
    <dbReference type="NCBI Taxonomy" id="1935204"/>
    <lineage>
        <taxon>Bacteria</taxon>
        <taxon>Pseudomonadati</taxon>
        <taxon>Campylobacterota</taxon>
        <taxon>Epsilonproteobacteria</taxon>
        <taxon>Campylobacterales</taxon>
        <taxon>Arcobacteraceae</taxon>
        <taxon>Arcobacter</taxon>
    </lineage>
</organism>
<dbReference type="Proteomes" id="UP000322644">
    <property type="component" value="Chromosome"/>
</dbReference>
<dbReference type="KEGG" id="apoc:APORC_0136"/>
<dbReference type="PROSITE" id="PS51257">
    <property type="entry name" value="PROKAR_LIPOPROTEIN"/>
    <property type="match status" value="1"/>
</dbReference>
<evidence type="ECO:0008006" key="3">
    <source>
        <dbReference type="Google" id="ProtNLM"/>
    </source>
</evidence>
<dbReference type="AlphaFoldDB" id="A0A5C2HBR4"/>